<dbReference type="EMBL" id="JACASE010000010">
    <property type="protein sequence ID" value="KAF6431746.1"/>
    <property type="molecule type" value="Genomic_DNA"/>
</dbReference>
<organism evidence="1 2">
    <name type="scientific">Rousettus aegyptiacus</name>
    <name type="common">Egyptian fruit bat</name>
    <name type="synonym">Pteropus aegyptiacus</name>
    <dbReference type="NCBI Taxonomy" id="9407"/>
    <lineage>
        <taxon>Eukaryota</taxon>
        <taxon>Metazoa</taxon>
        <taxon>Chordata</taxon>
        <taxon>Craniata</taxon>
        <taxon>Vertebrata</taxon>
        <taxon>Euteleostomi</taxon>
        <taxon>Mammalia</taxon>
        <taxon>Eutheria</taxon>
        <taxon>Laurasiatheria</taxon>
        <taxon>Chiroptera</taxon>
        <taxon>Yinpterochiroptera</taxon>
        <taxon>Pteropodoidea</taxon>
        <taxon>Pteropodidae</taxon>
        <taxon>Rousettinae</taxon>
        <taxon>Rousettus</taxon>
    </lineage>
</organism>
<name>A0A7J8E8V1_ROUAE</name>
<evidence type="ECO:0000313" key="1">
    <source>
        <dbReference type="EMBL" id="KAF6431746.1"/>
    </source>
</evidence>
<dbReference type="AlphaFoldDB" id="A0A7J8E8V1"/>
<reference evidence="1 2" key="1">
    <citation type="journal article" date="2020" name="Nature">
        <title>Six reference-quality genomes reveal evolution of bat adaptations.</title>
        <authorList>
            <person name="Jebb D."/>
            <person name="Huang Z."/>
            <person name="Pippel M."/>
            <person name="Hughes G.M."/>
            <person name="Lavrichenko K."/>
            <person name="Devanna P."/>
            <person name="Winkler S."/>
            <person name="Jermiin L.S."/>
            <person name="Skirmuntt E.C."/>
            <person name="Katzourakis A."/>
            <person name="Burkitt-Gray L."/>
            <person name="Ray D.A."/>
            <person name="Sullivan K.A.M."/>
            <person name="Roscito J.G."/>
            <person name="Kirilenko B.M."/>
            <person name="Davalos L.M."/>
            <person name="Corthals A.P."/>
            <person name="Power M.L."/>
            <person name="Jones G."/>
            <person name="Ransome R.D."/>
            <person name="Dechmann D.K.N."/>
            <person name="Locatelli A.G."/>
            <person name="Puechmaille S.J."/>
            <person name="Fedrigo O."/>
            <person name="Jarvis E.D."/>
            <person name="Hiller M."/>
            <person name="Vernes S.C."/>
            <person name="Myers E.W."/>
            <person name="Teeling E.C."/>
        </authorList>
    </citation>
    <scope>NUCLEOTIDE SEQUENCE [LARGE SCALE GENOMIC DNA]</scope>
    <source>
        <strain evidence="1">MRouAeg1</strain>
        <tissue evidence="1">Muscle</tissue>
    </source>
</reference>
<sequence>MYNVAIRRFCDLQRDLPSKSRTHPSPYIIIAMDVLCFCGNFPGKNNSIPTATGSLSCLHIRTEQHNLCNKGTATQKGWTRRASLNSRHEFMSPGAAKISPRVLEECKYIVRDLPLVIFFKKSRTTREGPENG</sequence>
<comment type="caution">
    <text evidence="1">The sequence shown here is derived from an EMBL/GenBank/DDBJ whole genome shotgun (WGS) entry which is preliminary data.</text>
</comment>
<proteinExistence type="predicted"/>
<dbReference type="Proteomes" id="UP000593571">
    <property type="component" value="Unassembled WGS sequence"/>
</dbReference>
<accession>A0A7J8E8V1</accession>
<keyword evidence="2" id="KW-1185">Reference proteome</keyword>
<evidence type="ECO:0000313" key="2">
    <source>
        <dbReference type="Proteomes" id="UP000593571"/>
    </source>
</evidence>
<protein>
    <submittedName>
        <fullName evidence="1">Uncharacterized protein</fullName>
    </submittedName>
</protein>
<gene>
    <name evidence="1" type="ORF">HJG63_008223</name>
</gene>